<evidence type="ECO:0000313" key="1">
    <source>
        <dbReference type="EMBL" id="TVU23134.1"/>
    </source>
</evidence>
<proteinExistence type="predicted"/>
<name>A0A5J9VNK6_9POAL</name>
<protein>
    <submittedName>
        <fullName evidence="2">Uncharacterized protein</fullName>
    </submittedName>
</protein>
<evidence type="ECO:0000313" key="2">
    <source>
        <dbReference type="EMBL" id="TVU37743.1"/>
    </source>
</evidence>
<gene>
    <name evidence="2" type="ORF">EJB05_11076</name>
    <name evidence="1" type="ORF">EJB05_30277</name>
</gene>
<dbReference type="AlphaFoldDB" id="A0A5J9VNK6"/>
<dbReference type="EMBL" id="RWGY01000024">
    <property type="protein sequence ID" value="TVU23134.1"/>
    <property type="molecule type" value="Genomic_DNA"/>
</dbReference>
<evidence type="ECO:0000313" key="3">
    <source>
        <dbReference type="Proteomes" id="UP000324897"/>
    </source>
</evidence>
<comment type="caution">
    <text evidence="2">The sequence shown here is derived from an EMBL/GenBank/DDBJ whole genome shotgun (WGS) entry which is preliminary data.</text>
</comment>
<accession>A0A5J9VNK6</accession>
<keyword evidence="3" id="KW-1185">Reference proteome</keyword>
<organism evidence="2 3">
    <name type="scientific">Eragrostis curvula</name>
    <name type="common">weeping love grass</name>
    <dbReference type="NCBI Taxonomy" id="38414"/>
    <lineage>
        <taxon>Eukaryota</taxon>
        <taxon>Viridiplantae</taxon>
        <taxon>Streptophyta</taxon>
        <taxon>Embryophyta</taxon>
        <taxon>Tracheophyta</taxon>
        <taxon>Spermatophyta</taxon>
        <taxon>Magnoliopsida</taxon>
        <taxon>Liliopsida</taxon>
        <taxon>Poales</taxon>
        <taxon>Poaceae</taxon>
        <taxon>PACMAD clade</taxon>
        <taxon>Chloridoideae</taxon>
        <taxon>Eragrostideae</taxon>
        <taxon>Eragrostidinae</taxon>
        <taxon>Eragrostis</taxon>
    </lineage>
</organism>
<reference evidence="2 3" key="1">
    <citation type="journal article" date="2019" name="Sci. Rep.">
        <title>A high-quality genome of Eragrostis curvula grass provides insights into Poaceae evolution and supports new strategies to enhance forage quality.</title>
        <authorList>
            <person name="Carballo J."/>
            <person name="Santos B.A.C.M."/>
            <person name="Zappacosta D."/>
            <person name="Garbus I."/>
            <person name="Selva J.P."/>
            <person name="Gallo C.A."/>
            <person name="Diaz A."/>
            <person name="Albertini E."/>
            <person name="Caccamo M."/>
            <person name="Echenique V."/>
        </authorList>
    </citation>
    <scope>NUCLEOTIDE SEQUENCE [LARGE SCALE GENOMIC DNA]</scope>
    <source>
        <strain evidence="3">cv. Victoria</strain>
        <tissue evidence="2">Leaf</tissue>
    </source>
</reference>
<dbReference type="Proteomes" id="UP000324897">
    <property type="component" value="Chromosome 4"/>
</dbReference>
<dbReference type="Gramene" id="TVU23134">
    <property type="protein sequence ID" value="TVU23134"/>
    <property type="gene ID" value="EJB05_30277"/>
</dbReference>
<dbReference type="Gramene" id="TVU37743">
    <property type="protein sequence ID" value="TVU37743"/>
    <property type="gene ID" value="EJB05_11076"/>
</dbReference>
<dbReference type="EMBL" id="RWGY01000007">
    <property type="protein sequence ID" value="TVU37743.1"/>
    <property type="molecule type" value="Genomic_DNA"/>
</dbReference>
<feature type="non-terminal residue" evidence="2">
    <location>
        <position position="1"/>
    </location>
</feature>
<sequence>MVNPFEIRRLYGDVVETATIVRCLLEPVATQLSGDPSTVHRRCVFGRCFDRLPDAVRDDLAPFGSVEAVALGPLAGVVVFREEASVEVALRRRGETRAGWITAVPALDAALPIRYFPQTTACSIKAELYPPSPADAARTQVPPRPLRPLFTLLNSPHEAWPDSEGEKPAGTTWFVPSRNATVHGPVRGVDGHLWMDGHNLIYDDNDIVREDPSWIRVAPLDPPGTYGGRPKYVPLFSVGI</sequence>
<dbReference type="OrthoDB" id="694902at2759"/>